<reference evidence="1 2" key="1">
    <citation type="submission" date="2018-06" db="EMBL/GenBank/DDBJ databases">
        <authorList>
            <consortium name="Pathogen Informatics"/>
            <person name="Doyle S."/>
        </authorList>
    </citation>
    <scope>NUCLEOTIDE SEQUENCE [LARGE SCALE GENOMIC DNA]</scope>
    <source>
        <strain evidence="1 2">NCTC10526</strain>
    </source>
</reference>
<dbReference type="EMBL" id="UGVC01000009">
    <property type="protein sequence ID" value="SUD98938.1"/>
    <property type="molecule type" value="Genomic_DNA"/>
</dbReference>
<dbReference type="AlphaFoldDB" id="A0A379LSG3"/>
<proteinExistence type="predicted"/>
<evidence type="ECO:0000313" key="1">
    <source>
        <dbReference type="EMBL" id="SUD98938.1"/>
    </source>
</evidence>
<gene>
    <name evidence="1" type="ORF">NCTC10526_02927</name>
</gene>
<sequence length="32" mass="3520">MKKEDVLAAMTPELVASFRTAIEIGKWPDGKS</sequence>
<accession>A0A379LSG3</accession>
<protein>
    <submittedName>
        <fullName evidence="1">Protein of uncharacterized function (DUF1315)</fullName>
    </submittedName>
</protein>
<name>A0A379LSG3_9GAMM</name>
<organism evidence="1 2">
    <name type="scientific">Psychrobacter phenylpyruvicus</name>
    <dbReference type="NCBI Taxonomy" id="29432"/>
    <lineage>
        <taxon>Bacteria</taxon>
        <taxon>Pseudomonadati</taxon>
        <taxon>Pseudomonadota</taxon>
        <taxon>Gammaproteobacteria</taxon>
        <taxon>Moraxellales</taxon>
        <taxon>Moraxellaceae</taxon>
        <taxon>Psychrobacter</taxon>
    </lineage>
</organism>
<evidence type="ECO:0000313" key="2">
    <source>
        <dbReference type="Proteomes" id="UP000254123"/>
    </source>
</evidence>
<dbReference type="Pfam" id="PF07023">
    <property type="entry name" value="DUF1315"/>
    <property type="match status" value="1"/>
</dbReference>
<dbReference type="Proteomes" id="UP000254123">
    <property type="component" value="Unassembled WGS sequence"/>
</dbReference>
<dbReference type="InterPro" id="IPR009749">
    <property type="entry name" value="DUF1315"/>
</dbReference>
<keyword evidence="2" id="KW-1185">Reference proteome</keyword>